<dbReference type="HAMAP" id="MF_00385">
    <property type="entry name" value="Ribosomal_bS16"/>
    <property type="match status" value="1"/>
</dbReference>
<evidence type="ECO:0000256" key="1">
    <source>
        <dbReference type="ARBA" id="ARBA00022980"/>
    </source>
</evidence>
<name>A0A7C1NMP5_UNCW3</name>
<dbReference type="EMBL" id="DSKA01000132">
    <property type="protein sequence ID" value="HEE18269.1"/>
    <property type="molecule type" value="Genomic_DNA"/>
</dbReference>
<gene>
    <name evidence="3 5" type="primary">rpsP</name>
    <name evidence="6" type="ORF">ENP62_01800</name>
    <name evidence="5" type="ORF">ENP94_07510</name>
    <name evidence="7" type="ORF">ENS16_03155</name>
</gene>
<protein>
    <recommendedName>
        <fullName evidence="3">Small ribosomal subunit protein bS16</fullName>
    </recommendedName>
</protein>
<feature type="region of interest" description="Disordered" evidence="4">
    <location>
        <begin position="78"/>
        <end position="119"/>
    </location>
</feature>
<dbReference type="GO" id="GO:0003735">
    <property type="term" value="F:structural constituent of ribosome"/>
    <property type="evidence" value="ECO:0007669"/>
    <property type="project" value="InterPro"/>
</dbReference>
<evidence type="ECO:0000256" key="2">
    <source>
        <dbReference type="ARBA" id="ARBA00023274"/>
    </source>
</evidence>
<dbReference type="Pfam" id="PF00886">
    <property type="entry name" value="Ribosomal_S16"/>
    <property type="match status" value="1"/>
</dbReference>
<organism evidence="5">
    <name type="scientific">candidate division WOR-3 bacterium</name>
    <dbReference type="NCBI Taxonomy" id="2052148"/>
    <lineage>
        <taxon>Bacteria</taxon>
        <taxon>Bacteria division WOR-3</taxon>
    </lineage>
</organism>
<reference evidence="5" key="1">
    <citation type="journal article" date="2020" name="mSystems">
        <title>Genome- and Community-Level Interaction Insights into Carbon Utilization and Element Cycling Functions of Hydrothermarchaeota in Hydrothermal Sediment.</title>
        <authorList>
            <person name="Zhou Z."/>
            <person name="Liu Y."/>
            <person name="Xu W."/>
            <person name="Pan J."/>
            <person name="Luo Z.H."/>
            <person name="Li M."/>
        </authorList>
    </citation>
    <scope>NUCLEOTIDE SEQUENCE [LARGE SCALE GENOMIC DNA]</scope>
    <source>
        <strain evidence="6">SpSt-236</strain>
        <strain evidence="5">SpSt-265</strain>
        <strain evidence="7">SpSt-465</strain>
    </source>
</reference>
<dbReference type="SUPFAM" id="SSF54565">
    <property type="entry name" value="Ribosomal protein S16"/>
    <property type="match status" value="1"/>
</dbReference>
<dbReference type="InterPro" id="IPR000307">
    <property type="entry name" value="Ribosomal_bS16"/>
</dbReference>
<dbReference type="EMBL" id="DSTU01000004">
    <property type="protein sequence ID" value="HFJ53671.1"/>
    <property type="molecule type" value="Genomic_DNA"/>
</dbReference>
<evidence type="ECO:0000313" key="5">
    <source>
        <dbReference type="EMBL" id="HEA87833.1"/>
    </source>
</evidence>
<dbReference type="PANTHER" id="PTHR12919">
    <property type="entry name" value="30S RIBOSOMAL PROTEIN S16"/>
    <property type="match status" value="1"/>
</dbReference>
<dbReference type="GO" id="GO:0015935">
    <property type="term" value="C:small ribosomal subunit"/>
    <property type="evidence" value="ECO:0007669"/>
    <property type="project" value="TreeGrafter"/>
</dbReference>
<evidence type="ECO:0000256" key="3">
    <source>
        <dbReference type="HAMAP-Rule" id="MF_00385"/>
    </source>
</evidence>
<dbReference type="GO" id="GO:0006412">
    <property type="term" value="P:translation"/>
    <property type="evidence" value="ECO:0007669"/>
    <property type="project" value="UniProtKB-UniRule"/>
</dbReference>
<dbReference type="PANTHER" id="PTHR12919:SF20">
    <property type="entry name" value="SMALL RIBOSOMAL SUBUNIT PROTEIN BS16M"/>
    <property type="match status" value="1"/>
</dbReference>
<dbReference type="PROSITE" id="PS00732">
    <property type="entry name" value="RIBOSOMAL_S16"/>
    <property type="match status" value="1"/>
</dbReference>
<dbReference type="InterPro" id="IPR023803">
    <property type="entry name" value="Ribosomal_bS16_dom_sf"/>
</dbReference>
<dbReference type="GO" id="GO:0005737">
    <property type="term" value="C:cytoplasm"/>
    <property type="evidence" value="ECO:0007669"/>
    <property type="project" value="UniProtKB-ARBA"/>
</dbReference>
<dbReference type="InterPro" id="IPR020592">
    <property type="entry name" value="Ribosomal_bS16_CS"/>
</dbReference>
<comment type="caution">
    <text evidence="5">The sequence shown here is derived from an EMBL/GenBank/DDBJ whole genome shotgun (WGS) entry which is preliminary data.</text>
</comment>
<evidence type="ECO:0000256" key="4">
    <source>
        <dbReference type="SAM" id="MobiDB-lite"/>
    </source>
</evidence>
<dbReference type="EMBL" id="DSLG01000008">
    <property type="protein sequence ID" value="HEA87833.1"/>
    <property type="molecule type" value="Genomic_DNA"/>
</dbReference>
<comment type="similarity">
    <text evidence="3">Belongs to the bacterial ribosomal protein bS16 family.</text>
</comment>
<keyword evidence="2 3" id="KW-0687">Ribonucleoprotein</keyword>
<evidence type="ECO:0000313" key="6">
    <source>
        <dbReference type="EMBL" id="HEE18269.1"/>
    </source>
</evidence>
<accession>A0A7C1NMP5</accession>
<proteinExistence type="inferred from homology"/>
<dbReference type="NCBIfam" id="TIGR00002">
    <property type="entry name" value="S16"/>
    <property type="match status" value="1"/>
</dbReference>
<sequence length="119" mass="13439">MVRIRLTRLGARNNPVYRVVAIDSRRARDSQYLEALGHYDPRRKVLKLNLERVDYWLSVGAQPSNTVNRLIKRYRQTVPVAQSPAAPEQPPLSPETVGDTDVEPEQIEGSAPHKPESAN</sequence>
<dbReference type="AlphaFoldDB" id="A0A7C1NMP5"/>
<evidence type="ECO:0000313" key="7">
    <source>
        <dbReference type="EMBL" id="HFJ53671.1"/>
    </source>
</evidence>
<dbReference type="Gene3D" id="3.30.1320.10">
    <property type="match status" value="1"/>
</dbReference>
<keyword evidence="1 3" id="KW-0689">Ribosomal protein</keyword>